<reference evidence="3" key="1">
    <citation type="submission" date="2023-07" db="EMBL/GenBank/DDBJ databases">
        <title>A chromosome-level genome assembly of Lolium multiflorum.</title>
        <authorList>
            <person name="Chen Y."/>
            <person name="Copetti D."/>
            <person name="Kolliker R."/>
            <person name="Studer B."/>
        </authorList>
    </citation>
    <scope>NUCLEOTIDE SEQUENCE</scope>
    <source>
        <strain evidence="3">02402/16</strain>
        <tissue evidence="3">Leaf</tissue>
    </source>
</reference>
<proteinExistence type="predicted"/>
<evidence type="ECO:0000313" key="4">
    <source>
        <dbReference type="Proteomes" id="UP001231189"/>
    </source>
</evidence>
<dbReference type="PANTHER" id="PTHR31371">
    <property type="entry name" value="BNAC09G50660D PROTEIN"/>
    <property type="match status" value="1"/>
</dbReference>
<dbReference type="InterPro" id="IPR007700">
    <property type="entry name" value="DUF668"/>
</dbReference>
<dbReference type="Proteomes" id="UP001231189">
    <property type="component" value="Unassembled WGS sequence"/>
</dbReference>
<dbReference type="EMBL" id="JAUUTY010000005">
    <property type="protein sequence ID" value="KAK1628724.1"/>
    <property type="molecule type" value="Genomic_DNA"/>
</dbReference>
<protein>
    <submittedName>
        <fullName evidence="3">Uncharacterized protein</fullName>
    </submittedName>
</protein>
<gene>
    <name evidence="3" type="ORF">QYE76_003039</name>
</gene>
<dbReference type="PANTHER" id="PTHR31371:SF20">
    <property type="entry name" value="OS12G0146500 PROTEIN"/>
    <property type="match status" value="1"/>
</dbReference>
<evidence type="ECO:0000259" key="2">
    <source>
        <dbReference type="Pfam" id="PF11961"/>
    </source>
</evidence>
<dbReference type="Pfam" id="PF05003">
    <property type="entry name" value="DUF668"/>
    <property type="match status" value="1"/>
</dbReference>
<accession>A0AAD8RPE9</accession>
<dbReference type="InterPro" id="IPR021864">
    <property type="entry name" value="DUF3475"/>
</dbReference>
<sequence length="547" mass="59287">MRKLITGRGGGEKVGMLAFEVASLMSRAASLWRALGDDQVARLRGDGVRLEGARRLVADDDAALLALALAEMAGACGDLSRAVARLSARCADPLLRRFPALFAGLLASRADPHGLRYAAAKKMDRKARKMQRLVAATGLLCQELDVLAELEQAARLRRAEFAPGEAARRVARQRQEVERLRAASLCGRSLDYAVRLLGRSLFTIVARIIHVFGLHPKNLAATDDDYPAASLGARHSFSWSSSFAGTTNSLVYPSDFASATTLQRSTSAAKSGKGGSLLSRSQSLKWQVPGKRLISCVVGGSKSPTKDGWVHFDDQDLPLSFSDVSLSSNADDFSIVSCHDFPDSDDHHHHHHPNAKLTTSVFESSSHDVLASAPETTLGAAALASHYANLVVFAEKLAISPRHICADERDALYGMLTDRIRASLRARLWRPPSAAAGKKKSAPCDRVIAAEWADAVQGILGWLAPVAHNTVRWRSERSFEQRNVGSGTSVLLMQTLHFADRDKTEAAIVDLLVGLNYLWRYGTELSAKAKLKSAGDDVYHDCADYRG</sequence>
<evidence type="ECO:0000313" key="3">
    <source>
        <dbReference type="EMBL" id="KAK1628724.1"/>
    </source>
</evidence>
<comment type="caution">
    <text evidence="3">The sequence shown here is derived from an EMBL/GenBank/DDBJ whole genome shotgun (WGS) entry which is preliminary data.</text>
</comment>
<evidence type="ECO:0000259" key="1">
    <source>
        <dbReference type="Pfam" id="PF05003"/>
    </source>
</evidence>
<dbReference type="GO" id="GO:0045927">
    <property type="term" value="P:positive regulation of growth"/>
    <property type="evidence" value="ECO:0007669"/>
    <property type="project" value="InterPro"/>
</dbReference>
<name>A0AAD8RPE9_LOLMU</name>
<dbReference type="AlphaFoldDB" id="A0AAD8RPE9"/>
<feature type="domain" description="DUF3475" evidence="2">
    <location>
        <begin position="17"/>
        <end position="72"/>
    </location>
</feature>
<organism evidence="3 4">
    <name type="scientific">Lolium multiflorum</name>
    <name type="common">Italian ryegrass</name>
    <name type="synonym">Lolium perenne subsp. multiflorum</name>
    <dbReference type="NCBI Taxonomy" id="4521"/>
    <lineage>
        <taxon>Eukaryota</taxon>
        <taxon>Viridiplantae</taxon>
        <taxon>Streptophyta</taxon>
        <taxon>Embryophyta</taxon>
        <taxon>Tracheophyta</taxon>
        <taxon>Spermatophyta</taxon>
        <taxon>Magnoliopsida</taxon>
        <taxon>Liliopsida</taxon>
        <taxon>Poales</taxon>
        <taxon>Poaceae</taxon>
        <taxon>BOP clade</taxon>
        <taxon>Pooideae</taxon>
        <taxon>Poodae</taxon>
        <taxon>Poeae</taxon>
        <taxon>Poeae Chloroplast Group 2 (Poeae type)</taxon>
        <taxon>Loliodinae</taxon>
        <taxon>Loliinae</taxon>
        <taxon>Lolium</taxon>
    </lineage>
</organism>
<feature type="domain" description="DUF668" evidence="1">
    <location>
        <begin position="377"/>
        <end position="472"/>
    </location>
</feature>
<keyword evidence="4" id="KW-1185">Reference proteome</keyword>
<dbReference type="Pfam" id="PF11961">
    <property type="entry name" value="DUF3475"/>
    <property type="match status" value="1"/>
</dbReference>